<keyword evidence="2" id="KW-1185">Reference proteome</keyword>
<reference evidence="1 2" key="1">
    <citation type="submission" date="2019-09" db="EMBL/GenBank/DDBJ databases">
        <title>Draft genome of the ectomycorrhizal ascomycete Sphaerosporella brunnea.</title>
        <authorList>
            <consortium name="DOE Joint Genome Institute"/>
            <person name="Benucci G.M."/>
            <person name="Marozzi G."/>
            <person name="Antonielli L."/>
            <person name="Sanchez S."/>
            <person name="Marco P."/>
            <person name="Wang X."/>
            <person name="Falini L.B."/>
            <person name="Barry K."/>
            <person name="Haridas S."/>
            <person name="Lipzen A."/>
            <person name="Labutti K."/>
            <person name="Grigoriev I.V."/>
            <person name="Murat C."/>
            <person name="Martin F."/>
            <person name="Albertini E."/>
            <person name="Donnini D."/>
            <person name="Bonito G."/>
        </authorList>
    </citation>
    <scope>NUCLEOTIDE SEQUENCE [LARGE SCALE GENOMIC DNA]</scope>
    <source>
        <strain evidence="1 2">Sb_GMNB300</strain>
    </source>
</reference>
<accession>A0A5J5EHE4</accession>
<dbReference type="OrthoDB" id="3796612at2759"/>
<organism evidence="1 2">
    <name type="scientific">Sphaerosporella brunnea</name>
    <dbReference type="NCBI Taxonomy" id="1250544"/>
    <lineage>
        <taxon>Eukaryota</taxon>
        <taxon>Fungi</taxon>
        <taxon>Dikarya</taxon>
        <taxon>Ascomycota</taxon>
        <taxon>Pezizomycotina</taxon>
        <taxon>Pezizomycetes</taxon>
        <taxon>Pezizales</taxon>
        <taxon>Pyronemataceae</taxon>
        <taxon>Sphaerosporella</taxon>
    </lineage>
</organism>
<comment type="caution">
    <text evidence="1">The sequence shown here is derived from an EMBL/GenBank/DDBJ whole genome shotgun (WGS) entry which is preliminary data.</text>
</comment>
<evidence type="ECO:0000313" key="2">
    <source>
        <dbReference type="Proteomes" id="UP000326924"/>
    </source>
</evidence>
<evidence type="ECO:0000313" key="1">
    <source>
        <dbReference type="EMBL" id="KAA8895132.1"/>
    </source>
</evidence>
<dbReference type="AlphaFoldDB" id="A0A5J5EHE4"/>
<dbReference type="InParanoid" id="A0A5J5EHE4"/>
<proteinExistence type="predicted"/>
<protein>
    <submittedName>
        <fullName evidence="1">Uncharacterized protein</fullName>
    </submittedName>
</protein>
<sequence length="179" mass="19681">MNLHFALIGFLYGSDSRRTCENVCNPAVLEVEDSGGLNSPQRREPREANQAGSVLDDFLSIRMPVFETRRARYSDRTDLVAQGDLGYVIHGYWSPGGSPATLVIAEFRFVGSDSSRHFRSATITFTFTPRAAKNRGCPEVISISPFGHFSPNVTQLSEEGQKSPHRLEVACKLALDGSS</sequence>
<dbReference type="Proteomes" id="UP000326924">
    <property type="component" value="Unassembled WGS sequence"/>
</dbReference>
<dbReference type="EMBL" id="VXIS01000286">
    <property type="protein sequence ID" value="KAA8895132.1"/>
    <property type="molecule type" value="Genomic_DNA"/>
</dbReference>
<name>A0A5J5EHE4_9PEZI</name>
<gene>
    <name evidence="1" type="ORF">FN846DRAFT_894447</name>
</gene>